<reference evidence="3 4" key="1">
    <citation type="journal article" date="2018" name="Sci. Rep.">
        <title>Genomic signatures of local adaptation to the degree of environmental predictability in rotifers.</title>
        <authorList>
            <person name="Franch-Gras L."/>
            <person name="Hahn C."/>
            <person name="Garcia-Roger E.M."/>
            <person name="Carmona M.J."/>
            <person name="Serra M."/>
            <person name="Gomez A."/>
        </authorList>
    </citation>
    <scope>NUCLEOTIDE SEQUENCE [LARGE SCALE GENOMIC DNA]</scope>
    <source>
        <strain evidence="3">HYR1</strain>
    </source>
</reference>
<accession>A0A3M7SFK7</accession>
<dbReference type="AlphaFoldDB" id="A0A3M7SFK7"/>
<name>A0A3M7SFK7_BRAPC</name>
<dbReference type="PANTHER" id="PTHR39069:SF8">
    <property type="entry name" value="FI17111P1"/>
    <property type="match status" value="1"/>
</dbReference>
<feature type="transmembrane region" description="Helical" evidence="1">
    <location>
        <begin position="45"/>
        <end position="75"/>
    </location>
</feature>
<evidence type="ECO:0000313" key="3">
    <source>
        <dbReference type="EMBL" id="RNA34499.1"/>
    </source>
</evidence>
<proteinExistence type="predicted"/>
<evidence type="ECO:0000313" key="4">
    <source>
        <dbReference type="Proteomes" id="UP000276133"/>
    </source>
</evidence>
<organism evidence="3 4">
    <name type="scientific">Brachionus plicatilis</name>
    <name type="common">Marine rotifer</name>
    <name type="synonym">Brachionus muelleri</name>
    <dbReference type="NCBI Taxonomy" id="10195"/>
    <lineage>
        <taxon>Eukaryota</taxon>
        <taxon>Metazoa</taxon>
        <taxon>Spiralia</taxon>
        <taxon>Gnathifera</taxon>
        <taxon>Rotifera</taxon>
        <taxon>Eurotatoria</taxon>
        <taxon>Monogononta</taxon>
        <taxon>Pseudotrocha</taxon>
        <taxon>Ploima</taxon>
        <taxon>Brachionidae</taxon>
        <taxon>Brachionus</taxon>
    </lineage>
</organism>
<dbReference type="STRING" id="10195.A0A3M7SFK7"/>
<evidence type="ECO:0000256" key="1">
    <source>
        <dbReference type="SAM" id="Phobius"/>
    </source>
</evidence>
<dbReference type="EMBL" id="REGN01001465">
    <property type="protein sequence ID" value="RNA34499.1"/>
    <property type="molecule type" value="Genomic_DNA"/>
</dbReference>
<keyword evidence="3" id="KW-0640">Prion</keyword>
<keyword evidence="3" id="KW-0034">Amyloid</keyword>
<sequence>MIERDPTALNYIIDQNNDRDEPIEIYEYKIKDKKKLNGRFFSAKFSFSGCLLALFVNIIALFVFSALLFAVYLIVVNASLRTYGEFCNKDSDCDTSFQLRCQFGICNCTSDYFHKSITTGCVRKLNNLGSCQLDEQCYGGQYCFNNVCDCSNDRFWNSTTLFCQKKSGYGGFCLNDVNCGYGTNMNCVSSKCGCSDPNVSYWNGTYCAPVQSFMGDCKTNSTCKPSSFLLCNTTELYPNKCACLPYHFWNSASEMCQSMKTVNETCDSSEECLSHTKLFCGLLEGVVYMSVKRCTCQSDHYWSPTSNSCEKKASYGEVCTVCDNTLLLSCNVANYCACDPTHFWNGTFCVLDISNGLNCDNNFDCDSALGLSCDTTYRKCVCASTHYWKDSTCTLKQINGSYCKKDIECQSQNGLSCVSDRCSCPATNFWNINICNVKYDANTYCTETFQCKDYRGLTCINGAGISSKSCQCGTNFYWEQSTQTCNSKKSHGLTCANDYECRDSLGLICASTCLCPYTHYWDSGTCSNKN</sequence>
<dbReference type="Proteomes" id="UP000276133">
    <property type="component" value="Unassembled WGS sequence"/>
</dbReference>
<keyword evidence="4" id="KW-1185">Reference proteome</keyword>
<keyword evidence="1" id="KW-0472">Membrane</keyword>
<comment type="caution">
    <text evidence="3">The sequence shown here is derived from an EMBL/GenBank/DDBJ whole genome shotgun (WGS) entry which is preliminary data.</text>
</comment>
<dbReference type="PANTHER" id="PTHR39069">
    <property type="entry name" value="ECDYSONE-INDUCIBLE GENE E1, ISOFORM A"/>
    <property type="match status" value="1"/>
</dbReference>
<protein>
    <submittedName>
        <fullName evidence="3">Prion-like-(Q N-rich) domain-bearing 25</fullName>
    </submittedName>
</protein>
<dbReference type="Pfam" id="PF01683">
    <property type="entry name" value="EB"/>
    <property type="match status" value="1"/>
</dbReference>
<dbReference type="OrthoDB" id="10012826at2759"/>
<dbReference type="InterPro" id="IPR006149">
    <property type="entry name" value="EB_dom"/>
</dbReference>
<evidence type="ECO:0000259" key="2">
    <source>
        <dbReference type="Pfam" id="PF01683"/>
    </source>
</evidence>
<gene>
    <name evidence="3" type="ORF">BpHYR1_035813</name>
</gene>
<keyword evidence="1" id="KW-1133">Transmembrane helix</keyword>
<keyword evidence="1" id="KW-0812">Transmembrane</keyword>
<feature type="domain" description="EB" evidence="2">
    <location>
        <begin position="116"/>
        <end position="154"/>
    </location>
</feature>